<accession>A0A562NQ86</accession>
<dbReference type="RefSeq" id="WP_145397635.1">
    <property type="nucleotide sequence ID" value="NZ_VLKU01000005.1"/>
</dbReference>
<feature type="transmembrane region" description="Helical" evidence="1">
    <location>
        <begin position="47"/>
        <end position="70"/>
    </location>
</feature>
<gene>
    <name evidence="2" type="ORF">IQ24_01808</name>
</gene>
<name>A0A562NQ86_9RHOB</name>
<dbReference type="OrthoDB" id="9988212at2"/>
<keyword evidence="1" id="KW-0812">Transmembrane</keyword>
<keyword evidence="1" id="KW-1133">Transmembrane helix</keyword>
<dbReference type="AlphaFoldDB" id="A0A562NQ86"/>
<dbReference type="EMBL" id="VLKU01000005">
    <property type="protein sequence ID" value="TWI34293.1"/>
    <property type="molecule type" value="Genomic_DNA"/>
</dbReference>
<protein>
    <submittedName>
        <fullName evidence="2">Uncharacterized protein</fullName>
    </submittedName>
</protein>
<feature type="transmembrane region" description="Helical" evidence="1">
    <location>
        <begin position="12"/>
        <end position="35"/>
    </location>
</feature>
<dbReference type="Pfam" id="PF23987">
    <property type="entry name" value="Phage_holin_10"/>
    <property type="match status" value="1"/>
</dbReference>
<dbReference type="Proteomes" id="UP000316225">
    <property type="component" value="Unassembled WGS sequence"/>
</dbReference>
<dbReference type="InterPro" id="IPR058159">
    <property type="entry name" value="Phage_holin_10"/>
</dbReference>
<evidence type="ECO:0000256" key="1">
    <source>
        <dbReference type="SAM" id="Phobius"/>
    </source>
</evidence>
<reference evidence="2 3" key="1">
    <citation type="journal article" date="2015" name="Stand. Genomic Sci.">
        <title>Genomic Encyclopedia of Bacterial and Archaeal Type Strains, Phase III: the genomes of soil and plant-associated and newly described type strains.</title>
        <authorList>
            <person name="Whitman W.B."/>
            <person name="Woyke T."/>
            <person name="Klenk H.P."/>
            <person name="Zhou Y."/>
            <person name="Lilburn T.G."/>
            <person name="Beck B.J."/>
            <person name="De Vos P."/>
            <person name="Vandamme P."/>
            <person name="Eisen J.A."/>
            <person name="Garrity G."/>
            <person name="Hugenholtz P."/>
            <person name="Kyrpides N.C."/>
        </authorList>
    </citation>
    <scope>NUCLEOTIDE SEQUENCE [LARGE SCALE GENOMIC DNA]</scope>
    <source>
        <strain evidence="2 3">CGMCC 1.5364</strain>
    </source>
</reference>
<evidence type="ECO:0000313" key="3">
    <source>
        <dbReference type="Proteomes" id="UP000316225"/>
    </source>
</evidence>
<proteinExistence type="predicted"/>
<organism evidence="2 3">
    <name type="scientific">Paracoccus sulfuroxidans</name>
    <dbReference type="NCBI Taxonomy" id="384678"/>
    <lineage>
        <taxon>Bacteria</taxon>
        <taxon>Pseudomonadati</taxon>
        <taxon>Pseudomonadota</taxon>
        <taxon>Alphaproteobacteria</taxon>
        <taxon>Rhodobacterales</taxon>
        <taxon>Paracoccaceae</taxon>
        <taxon>Paracoccus</taxon>
    </lineage>
</organism>
<evidence type="ECO:0000313" key="2">
    <source>
        <dbReference type="EMBL" id="TWI34293.1"/>
    </source>
</evidence>
<keyword evidence="3" id="KW-1185">Reference proteome</keyword>
<sequence>MLKGAIALVIRYILLIGGGALAGAGIITSTADLGYYCFDSKHVADALATAVALMLGGGASAVASIGWRFWVKKQGGGVT</sequence>
<comment type="caution">
    <text evidence="2">The sequence shown here is derived from an EMBL/GenBank/DDBJ whole genome shotgun (WGS) entry which is preliminary data.</text>
</comment>
<keyword evidence="1" id="KW-0472">Membrane</keyword>